<accession>A0AA92JSQ4</accession>
<dbReference type="InterPro" id="IPR036390">
    <property type="entry name" value="WH_DNA-bd_sf"/>
</dbReference>
<protein>
    <submittedName>
        <fullName evidence="1">Uncharacterized protein</fullName>
    </submittedName>
</protein>
<name>A0AA92JSQ4_RALSL</name>
<dbReference type="AlphaFoldDB" id="A0AA92JSQ4"/>
<evidence type="ECO:0000313" key="1">
    <source>
        <dbReference type="EMBL" id="QOK96931.1"/>
    </source>
</evidence>
<dbReference type="Pfam" id="PF09952">
    <property type="entry name" value="AbiEi_2"/>
    <property type="match status" value="1"/>
</dbReference>
<reference evidence="2" key="1">
    <citation type="submission" date="2020-04" db="EMBL/GenBank/DDBJ databases">
        <title>Ralstonia solanacearum UW576, UW763, UW773, and UW774.</title>
        <authorList>
            <person name="Steidl O."/>
            <person name="Truchon A."/>
            <person name="Allen C."/>
        </authorList>
    </citation>
    <scope>NUCLEOTIDE SEQUENCE [LARGE SCALE GENOMIC DNA]</scope>
    <source>
        <strain evidence="2">UW774</strain>
    </source>
</reference>
<dbReference type="SUPFAM" id="SSF46785">
    <property type="entry name" value="Winged helix' DNA-binding domain"/>
    <property type="match status" value="1"/>
</dbReference>
<dbReference type="EMBL" id="CP051169">
    <property type="protein sequence ID" value="QOK96931.1"/>
    <property type="molecule type" value="Genomic_DNA"/>
</dbReference>
<gene>
    <name evidence="1" type="ORF">HF909_11115</name>
</gene>
<proteinExistence type="predicted"/>
<organism evidence="1 2">
    <name type="scientific">Ralstonia solanacearum</name>
    <name type="common">Pseudomonas solanacearum</name>
    <dbReference type="NCBI Taxonomy" id="305"/>
    <lineage>
        <taxon>Bacteria</taxon>
        <taxon>Pseudomonadati</taxon>
        <taxon>Pseudomonadota</taxon>
        <taxon>Betaproteobacteria</taxon>
        <taxon>Burkholderiales</taxon>
        <taxon>Burkholderiaceae</taxon>
        <taxon>Ralstonia</taxon>
        <taxon>Ralstonia solanacearum species complex</taxon>
    </lineage>
</organism>
<dbReference type="Proteomes" id="UP000593970">
    <property type="component" value="Chromosome"/>
</dbReference>
<evidence type="ECO:0000313" key="2">
    <source>
        <dbReference type="Proteomes" id="UP000593970"/>
    </source>
</evidence>
<sequence>MVRLFAEQEITAVMTQSPLVEHALIEQLLESLRELPDVHVELAQSEPAVQAAGRVDAKIDLHVAGKSIVLLVEAKKSVFPRDVRQALWQLKSLQHGHYADAQRLLIAESLSPGAKALLRAERIGYFDSGGSLFLPAAGAYVYIDKPAPKTLEKSVRSLFSGRRAQVLYALLVNHEEWFGVTRVAERAQVAPSTASDVLSELERFDWLVSRGQGPSKERHLREPSALLDAWAKQLATQRAPVLHRYFVPGLKSEALIERLGQTFDAHQVAYAVSYEAAAQRYAPFLSGISQVRVRLLPSTSAETAMAELGARVVNEGANLAVIETKSAGELLFRQNVGGVWLASPVQVYLDLLRGEGRAKELAEHLRKERIGF</sequence>
<dbReference type="InterPro" id="IPR019238">
    <property type="entry name" value="AbiEi_2"/>
</dbReference>